<dbReference type="Proteomes" id="UP000032232">
    <property type="component" value="Unassembled WGS sequence"/>
</dbReference>
<dbReference type="RefSeq" id="WP_170938647.1">
    <property type="nucleotide sequence ID" value="NZ_FZPF01000005.1"/>
</dbReference>
<proteinExistence type="predicted"/>
<dbReference type="AlphaFoldDB" id="A0A0D1EFH6"/>
<keyword evidence="2" id="KW-1185">Reference proteome</keyword>
<accession>A0A0D1EFH6</accession>
<protein>
    <submittedName>
        <fullName evidence="1">Uncharacterized protein</fullName>
    </submittedName>
</protein>
<sequence length="96" mass="10624">MPMTLVYLHAPARDADAIRDVIERHGPARVLLAALAALLRPRARPPDAIRVVDLPDHLRRDIGLDVPMAPLPPQRAGHLNPVFRDPLMIGVLPRLD</sequence>
<gene>
    <name evidence="1" type="ORF">jaqu_18740</name>
</gene>
<name>A0A0D1EFH6_9RHOB</name>
<evidence type="ECO:0000313" key="1">
    <source>
        <dbReference type="EMBL" id="KIT16389.1"/>
    </source>
</evidence>
<dbReference type="STRING" id="935700.jaqu_18740"/>
<evidence type="ECO:0000313" key="2">
    <source>
        <dbReference type="Proteomes" id="UP000032232"/>
    </source>
</evidence>
<comment type="caution">
    <text evidence="1">The sequence shown here is derived from an EMBL/GenBank/DDBJ whole genome shotgun (WGS) entry which is preliminary data.</text>
</comment>
<dbReference type="EMBL" id="JYFE01000035">
    <property type="protein sequence ID" value="KIT16389.1"/>
    <property type="molecule type" value="Genomic_DNA"/>
</dbReference>
<organism evidence="1 2">
    <name type="scientific">Jannaschia aquimarina</name>
    <dbReference type="NCBI Taxonomy" id="935700"/>
    <lineage>
        <taxon>Bacteria</taxon>
        <taxon>Pseudomonadati</taxon>
        <taxon>Pseudomonadota</taxon>
        <taxon>Alphaproteobacteria</taxon>
        <taxon>Rhodobacterales</taxon>
        <taxon>Roseobacteraceae</taxon>
        <taxon>Jannaschia</taxon>
    </lineage>
</organism>
<reference evidence="1 2" key="1">
    <citation type="submission" date="2015-02" db="EMBL/GenBank/DDBJ databases">
        <title>Genome Sequence of Jannaschia aquimarina DSM28248, a member of the Roseobacter clade.</title>
        <authorList>
            <person name="Voget S."/>
            <person name="Daniel R."/>
        </authorList>
    </citation>
    <scope>NUCLEOTIDE SEQUENCE [LARGE SCALE GENOMIC DNA]</scope>
    <source>
        <strain evidence="1 2">GSW-M26</strain>
    </source>
</reference>